<dbReference type="OrthoDB" id="9799092at2"/>
<evidence type="ECO:0008006" key="3">
    <source>
        <dbReference type="Google" id="ProtNLM"/>
    </source>
</evidence>
<dbReference type="HOGENOM" id="CLU_086407_4_2_9"/>
<dbReference type="AlphaFoldDB" id="A0A0B5AHB4"/>
<evidence type="ECO:0000313" key="1">
    <source>
        <dbReference type="EMBL" id="AJD89790.1"/>
    </source>
</evidence>
<proteinExistence type="predicted"/>
<dbReference type="PANTHER" id="PTHR34822:SF1">
    <property type="entry name" value="GRPB FAMILY PROTEIN"/>
    <property type="match status" value="1"/>
</dbReference>
<dbReference type="Pfam" id="PF04229">
    <property type="entry name" value="GrpB"/>
    <property type="match status" value="1"/>
</dbReference>
<dbReference type="Proteomes" id="UP000031449">
    <property type="component" value="Chromosome"/>
</dbReference>
<name>A0A0B5AHB4_9BACL</name>
<dbReference type="PANTHER" id="PTHR34822">
    <property type="entry name" value="GRPB DOMAIN PROTEIN (AFU_ORTHOLOGUE AFUA_1G01530)"/>
    <property type="match status" value="1"/>
</dbReference>
<dbReference type="InterPro" id="IPR007344">
    <property type="entry name" value="GrpB/CoaE"/>
</dbReference>
<protein>
    <recommendedName>
        <fullName evidence="3">GrpB family protein</fullName>
    </recommendedName>
</protein>
<dbReference type="STRING" id="1508404.JMA_04730"/>
<dbReference type="EMBL" id="CP009416">
    <property type="protein sequence ID" value="AJD89790.1"/>
    <property type="molecule type" value="Genomic_DNA"/>
</dbReference>
<dbReference type="InterPro" id="IPR043519">
    <property type="entry name" value="NT_sf"/>
</dbReference>
<dbReference type="KEGG" id="jeo:JMA_04730"/>
<gene>
    <name evidence="1" type="ORF">JMA_04730</name>
</gene>
<sequence>MKVTVSSYHDNWPKLFEEEAEKITSIFSEKLITIHHIGSTSVPGLQAKPIIDMMPVLKDITAADHLTFEMEALGYEALGEFGLPGRRYFRKGKHKRTHHVHMYDRSSQEEIDRHLAVRDYLRAHPDEAAAYGALKQRLVQAYQGDHEAYINGKDQFVKELELKGMKWRK</sequence>
<keyword evidence="2" id="KW-1185">Reference proteome</keyword>
<organism evidence="1 2">
    <name type="scientific">Jeotgalibacillus malaysiensis</name>
    <dbReference type="NCBI Taxonomy" id="1508404"/>
    <lineage>
        <taxon>Bacteria</taxon>
        <taxon>Bacillati</taxon>
        <taxon>Bacillota</taxon>
        <taxon>Bacilli</taxon>
        <taxon>Bacillales</taxon>
        <taxon>Caryophanaceae</taxon>
        <taxon>Jeotgalibacillus</taxon>
    </lineage>
</organism>
<reference evidence="1 2" key="1">
    <citation type="submission" date="2014-08" db="EMBL/GenBank/DDBJ databases">
        <title>Complete genome of a marine bacteria Jeotgalibacillus malaysiensis.</title>
        <authorList>
            <person name="Yaakop A.S."/>
            <person name="Chan K.-G."/>
            <person name="Goh K.M."/>
        </authorList>
    </citation>
    <scope>NUCLEOTIDE SEQUENCE [LARGE SCALE GENOMIC DNA]</scope>
    <source>
        <strain evidence="1 2">D5</strain>
    </source>
</reference>
<dbReference type="SUPFAM" id="SSF81301">
    <property type="entry name" value="Nucleotidyltransferase"/>
    <property type="match status" value="1"/>
</dbReference>
<dbReference type="Gene3D" id="3.30.460.10">
    <property type="entry name" value="Beta Polymerase, domain 2"/>
    <property type="match status" value="1"/>
</dbReference>
<dbReference type="BioCyc" id="JESP1508404:G14D9-9690-MONOMER"/>
<evidence type="ECO:0000313" key="2">
    <source>
        <dbReference type="Proteomes" id="UP000031449"/>
    </source>
</evidence>
<accession>A0A0B5AHB4</accession>